<dbReference type="InterPro" id="IPR012341">
    <property type="entry name" value="6hp_glycosidase-like_sf"/>
</dbReference>
<dbReference type="GO" id="GO:0005975">
    <property type="term" value="P:carbohydrate metabolic process"/>
    <property type="evidence" value="ECO:0007669"/>
    <property type="project" value="InterPro"/>
</dbReference>
<evidence type="ECO:0000256" key="1">
    <source>
        <dbReference type="SAM" id="SignalP"/>
    </source>
</evidence>
<sequence>MKLSMLLPVALAALFAQDVIGVIPGRINREEVVRRFNPKRTESSQTTPMQVGNGDFAFGADITGLQSILPYGILSSWGWHNVSLPTVPGETKIEDFTGLDWETHGRLVNYNMPNPAQPNISQWLISNPHRLNLGRIGFLYKGLELTEQDLFAKSQILDLYSGTIVSTFTLRGQEVKVLTTVDPYFDVVAVEVHSQLFRDRSLSIFFDFPYGDGANKFEAPFVGDWNVEDKHKTTLLRDKWKNTATIRHDLDETTYFTEVNWEGVKAYIRRQDPSCHRYILTPGECDAFKFTAAFFLLQRPDPKPVCEVRQSAAKWWKMYFESGAFVDLTSVEDPRAIEVQRRVILSQYLLATGGAGKDPPQESGLTNNGWYGKFHLEMYLWNSLHFARWNKFWLLDRSTDMYERFLDSSIIRAKDQGYEGARWGKMSDPSGRSAPGEINSLLIWQQPHPCYFAELDYRAHPSNATLKKWDKILTATADFMTSYVFYNDSTGHYDLGPPLYPSSENTNPNITVNPTFELAYWRFGLRVALEWKARQNLTVPDNWLAVAENLAPLPVTNELYDVYEGIEDMWKRNSTTVTDHPSLTGIYGLLPAPAGFNKTIMRSTFEMVMERWEWESCWGWDFPMLAMNALKLGEREKAVDLLLHENFKFDEVGMPVGGERVPTPYFPASGALLISVALMAGGWDGDKGGKWPEGWREAVRAEGFDPSV</sequence>
<feature type="signal peptide" evidence="1">
    <location>
        <begin position="1"/>
        <end position="21"/>
    </location>
</feature>
<name>A0A2B7Y8T5_9EURO</name>
<dbReference type="InterPro" id="IPR008928">
    <property type="entry name" value="6-hairpin_glycosidase_sf"/>
</dbReference>
<organism evidence="2 3">
    <name type="scientific">Helicocarpus griseus UAMH5409</name>
    <dbReference type="NCBI Taxonomy" id="1447875"/>
    <lineage>
        <taxon>Eukaryota</taxon>
        <taxon>Fungi</taxon>
        <taxon>Dikarya</taxon>
        <taxon>Ascomycota</taxon>
        <taxon>Pezizomycotina</taxon>
        <taxon>Eurotiomycetes</taxon>
        <taxon>Eurotiomycetidae</taxon>
        <taxon>Onygenales</taxon>
        <taxon>Ajellomycetaceae</taxon>
        <taxon>Helicocarpus</taxon>
    </lineage>
</organism>
<dbReference type="OrthoDB" id="3534988at2759"/>
<gene>
    <name evidence="2" type="ORF">AJ79_01109</name>
</gene>
<protein>
    <submittedName>
        <fullName evidence="2">Uncharacterized protein</fullName>
    </submittedName>
</protein>
<dbReference type="SUPFAM" id="SSF48208">
    <property type="entry name" value="Six-hairpin glycosidases"/>
    <property type="match status" value="1"/>
</dbReference>
<dbReference type="EMBL" id="PDNB01000010">
    <property type="protein sequence ID" value="PGH17509.1"/>
    <property type="molecule type" value="Genomic_DNA"/>
</dbReference>
<dbReference type="Proteomes" id="UP000223968">
    <property type="component" value="Unassembled WGS sequence"/>
</dbReference>
<evidence type="ECO:0000313" key="2">
    <source>
        <dbReference type="EMBL" id="PGH17509.1"/>
    </source>
</evidence>
<keyword evidence="1" id="KW-0732">Signal</keyword>
<keyword evidence="3" id="KW-1185">Reference proteome</keyword>
<evidence type="ECO:0000313" key="3">
    <source>
        <dbReference type="Proteomes" id="UP000223968"/>
    </source>
</evidence>
<comment type="caution">
    <text evidence="2">The sequence shown here is derived from an EMBL/GenBank/DDBJ whole genome shotgun (WGS) entry which is preliminary data.</text>
</comment>
<reference evidence="2 3" key="1">
    <citation type="submission" date="2017-10" db="EMBL/GenBank/DDBJ databases">
        <title>Comparative genomics in systemic dimorphic fungi from Ajellomycetaceae.</title>
        <authorList>
            <person name="Munoz J.F."/>
            <person name="Mcewen J.G."/>
            <person name="Clay O.K."/>
            <person name="Cuomo C.A."/>
        </authorList>
    </citation>
    <scope>NUCLEOTIDE SEQUENCE [LARGE SCALE GENOMIC DNA]</scope>
    <source>
        <strain evidence="2 3">UAMH5409</strain>
    </source>
</reference>
<dbReference type="AlphaFoldDB" id="A0A2B7Y8T5"/>
<feature type="chain" id="PRO_5012902851" evidence="1">
    <location>
        <begin position="22"/>
        <end position="708"/>
    </location>
</feature>
<accession>A0A2B7Y8T5</accession>
<dbReference type="GO" id="GO:0003824">
    <property type="term" value="F:catalytic activity"/>
    <property type="evidence" value="ECO:0007669"/>
    <property type="project" value="UniProtKB-ARBA"/>
</dbReference>
<proteinExistence type="predicted"/>
<dbReference type="STRING" id="1447875.A0A2B7Y8T5"/>
<dbReference type="Gene3D" id="1.50.10.10">
    <property type="match status" value="1"/>
</dbReference>